<keyword evidence="1" id="KW-0805">Transcription regulation</keyword>
<evidence type="ECO:0000256" key="4">
    <source>
        <dbReference type="PROSITE-ProRule" id="PRU00335"/>
    </source>
</evidence>
<sequence length="256" mass="28445">MKPESDDGAGAAAGGGRRVGRPRTSGPSPDAPPRDVIVSVAARLFAEKGYSGTTMTAIARAAGLKQQSLYYWFPRKEQVLQATLAVNRVSLDFIDRLQSVPDSPALKLYRLVRYDTLQLCLSPVDFNEIEQLAAKQPDAFAGFWRDYDRLVRWVVAFIEDGVAQGQLLPVDVELTALGLLTFDEGMQKRFRHRAQHRLDSEIPFRYGEYSAVDYADFAAVTSIRSLLAQPGEVRIIQQQAARYEDSPPPDGRRAEA</sequence>
<proteinExistence type="predicted"/>
<dbReference type="PRINTS" id="PR00455">
    <property type="entry name" value="HTHTETR"/>
</dbReference>
<dbReference type="Gene3D" id="1.10.357.10">
    <property type="entry name" value="Tetracycline Repressor, domain 2"/>
    <property type="match status" value="1"/>
</dbReference>
<evidence type="ECO:0000313" key="8">
    <source>
        <dbReference type="Proteomes" id="UP001596012"/>
    </source>
</evidence>
<keyword evidence="2 4" id="KW-0238">DNA-binding</keyword>
<dbReference type="SUPFAM" id="SSF46689">
    <property type="entry name" value="Homeodomain-like"/>
    <property type="match status" value="1"/>
</dbReference>
<gene>
    <name evidence="7" type="ORF">ACFPH6_22230</name>
</gene>
<name>A0ABV8YPI2_9ACTN</name>
<dbReference type="RefSeq" id="WP_386344416.1">
    <property type="nucleotide sequence ID" value="NZ_JBHSFG010000037.1"/>
</dbReference>
<evidence type="ECO:0000256" key="3">
    <source>
        <dbReference type="ARBA" id="ARBA00023163"/>
    </source>
</evidence>
<feature type="DNA-binding region" description="H-T-H motif" evidence="4">
    <location>
        <begin position="54"/>
        <end position="73"/>
    </location>
</feature>
<dbReference type="InterPro" id="IPR001647">
    <property type="entry name" value="HTH_TetR"/>
</dbReference>
<accession>A0ABV8YPI2</accession>
<dbReference type="Pfam" id="PF00440">
    <property type="entry name" value="TetR_N"/>
    <property type="match status" value="1"/>
</dbReference>
<reference evidence="8" key="1">
    <citation type="journal article" date="2019" name="Int. J. Syst. Evol. Microbiol.">
        <title>The Global Catalogue of Microorganisms (GCM) 10K type strain sequencing project: providing services to taxonomists for standard genome sequencing and annotation.</title>
        <authorList>
            <consortium name="The Broad Institute Genomics Platform"/>
            <consortium name="The Broad Institute Genome Sequencing Center for Infectious Disease"/>
            <person name="Wu L."/>
            <person name="Ma J."/>
        </authorList>
    </citation>
    <scope>NUCLEOTIDE SEQUENCE [LARGE SCALE GENOMIC DNA]</scope>
    <source>
        <strain evidence="8">DT43</strain>
    </source>
</reference>
<protein>
    <submittedName>
        <fullName evidence="7">TetR/AcrR family transcriptional regulator</fullName>
    </submittedName>
</protein>
<evidence type="ECO:0000256" key="1">
    <source>
        <dbReference type="ARBA" id="ARBA00023015"/>
    </source>
</evidence>
<keyword evidence="8" id="KW-1185">Reference proteome</keyword>
<dbReference type="PANTHER" id="PTHR30055:SF234">
    <property type="entry name" value="HTH-TYPE TRANSCRIPTIONAL REGULATOR BETI"/>
    <property type="match status" value="1"/>
</dbReference>
<evidence type="ECO:0000259" key="6">
    <source>
        <dbReference type="PROSITE" id="PS50977"/>
    </source>
</evidence>
<evidence type="ECO:0000256" key="2">
    <source>
        <dbReference type="ARBA" id="ARBA00023125"/>
    </source>
</evidence>
<dbReference type="InterPro" id="IPR050109">
    <property type="entry name" value="HTH-type_TetR-like_transc_reg"/>
</dbReference>
<feature type="region of interest" description="Disordered" evidence="5">
    <location>
        <begin position="1"/>
        <end position="34"/>
    </location>
</feature>
<dbReference type="PROSITE" id="PS50977">
    <property type="entry name" value="HTH_TETR_2"/>
    <property type="match status" value="1"/>
</dbReference>
<dbReference type="InterPro" id="IPR009057">
    <property type="entry name" value="Homeodomain-like_sf"/>
</dbReference>
<dbReference type="PANTHER" id="PTHR30055">
    <property type="entry name" value="HTH-TYPE TRANSCRIPTIONAL REGULATOR RUTR"/>
    <property type="match status" value="1"/>
</dbReference>
<comment type="caution">
    <text evidence="7">The sequence shown here is derived from an EMBL/GenBank/DDBJ whole genome shotgun (WGS) entry which is preliminary data.</text>
</comment>
<organism evidence="7 8">
    <name type="scientific">Streptomyces xiangluensis</name>
    <dbReference type="NCBI Taxonomy" id="2665720"/>
    <lineage>
        <taxon>Bacteria</taxon>
        <taxon>Bacillati</taxon>
        <taxon>Actinomycetota</taxon>
        <taxon>Actinomycetes</taxon>
        <taxon>Kitasatosporales</taxon>
        <taxon>Streptomycetaceae</taxon>
        <taxon>Streptomyces</taxon>
    </lineage>
</organism>
<dbReference type="Proteomes" id="UP001596012">
    <property type="component" value="Unassembled WGS sequence"/>
</dbReference>
<feature type="domain" description="HTH tetR-type" evidence="6">
    <location>
        <begin position="31"/>
        <end position="91"/>
    </location>
</feature>
<evidence type="ECO:0000313" key="7">
    <source>
        <dbReference type="EMBL" id="MFC4467209.1"/>
    </source>
</evidence>
<dbReference type="SUPFAM" id="SSF48498">
    <property type="entry name" value="Tetracyclin repressor-like, C-terminal domain"/>
    <property type="match status" value="1"/>
</dbReference>
<keyword evidence="3" id="KW-0804">Transcription</keyword>
<dbReference type="InterPro" id="IPR036271">
    <property type="entry name" value="Tet_transcr_reg_TetR-rel_C_sf"/>
</dbReference>
<dbReference type="EMBL" id="JBHSFG010000037">
    <property type="protein sequence ID" value="MFC4467209.1"/>
    <property type="molecule type" value="Genomic_DNA"/>
</dbReference>
<evidence type="ECO:0000256" key="5">
    <source>
        <dbReference type="SAM" id="MobiDB-lite"/>
    </source>
</evidence>